<keyword evidence="3" id="KW-0378">Hydrolase</keyword>
<gene>
    <name evidence="6" type="ORF">AZI86_17720</name>
</gene>
<evidence type="ECO:0000256" key="2">
    <source>
        <dbReference type="ARBA" id="ARBA00022670"/>
    </source>
</evidence>
<evidence type="ECO:0000256" key="4">
    <source>
        <dbReference type="ARBA" id="ARBA00022825"/>
    </source>
</evidence>
<dbReference type="GO" id="GO:0006508">
    <property type="term" value="P:proteolysis"/>
    <property type="evidence" value="ECO:0007669"/>
    <property type="project" value="UniProtKB-KW"/>
</dbReference>
<dbReference type="CDD" id="cd07023">
    <property type="entry name" value="S49_Sppa_N_C"/>
    <property type="match status" value="1"/>
</dbReference>
<feature type="domain" description="Peptidase S49" evidence="5">
    <location>
        <begin position="105"/>
        <end position="252"/>
    </location>
</feature>
<accession>A0A150WF98</accession>
<dbReference type="GO" id="GO:0008236">
    <property type="term" value="F:serine-type peptidase activity"/>
    <property type="evidence" value="ECO:0007669"/>
    <property type="project" value="UniProtKB-KW"/>
</dbReference>
<dbReference type="NCBIfam" id="TIGR00706">
    <property type="entry name" value="SppA_dom"/>
    <property type="match status" value="1"/>
</dbReference>
<comment type="similarity">
    <text evidence="1">Belongs to the peptidase S49 family.</text>
</comment>
<protein>
    <submittedName>
        <fullName evidence="6">Signal peptide peptidase</fullName>
    </submittedName>
</protein>
<dbReference type="RefSeq" id="WP_061836627.1">
    <property type="nucleotide sequence ID" value="NZ_LUKE01000006.1"/>
</dbReference>
<dbReference type="PANTHER" id="PTHR42987:SF4">
    <property type="entry name" value="PROTEASE SOHB-RELATED"/>
    <property type="match status" value="1"/>
</dbReference>
<evidence type="ECO:0000313" key="7">
    <source>
        <dbReference type="Proteomes" id="UP000075320"/>
    </source>
</evidence>
<dbReference type="Pfam" id="PF01343">
    <property type="entry name" value="Peptidase_S49"/>
    <property type="match status" value="1"/>
</dbReference>
<dbReference type="AlphaFoldDB" id="A0A150WF98"/>
<dbReference type="PANTHER" id="PTHR42987">
    <property type="entry name" value="PEPTIDASE S49"/>
    <property type="match status" value="1"/>
</dbReference>
<evidence type="ECO:0000259" key="5">
    <source>
        <dbReference type="Pfam" id="PF01343"/>
    </source>
</evidence>
<dbReference type="SUPFAM" id="SSF52096">
    <property type="entry name" value="ClpP/crotonase"/>
    <property type="match status" value="1"/>
</dbReference>
<name>A0A150WF98_BDEBC</name>
<dbReference type="Proteomes" id="UP000075320">
    <property type="component" value="Unassembled WGS sequence"/>
</dbReference>
<evidence type="ECO:0000256" key="3">
    <source>
        <dbReference type="ARBA" id="ARBA00022801"/>
    </source>
</evidence>
<evidence type="ECO:0000313" key="6">
    <source>
        <dbReference type="EMBL" id="KYG61545.1"/>
    </source>
</evidence>
<keyword evidence="2" id="KW-0645">Protease</keyword>
<dbReference type="OrthoDB" id="5289665at2"/>
<reference evidence="6 7" key="1">
    <citation type="submission" date="2016-03" db="EMBL/GenBank/DDBJ databases">
        <authorList>
            <person name="Ploux O."/>
        </authorList>
    </citation>
    <scope>NUCLEOTIDE SEQUENCE [LARGE SCALE GENOMIC DNA]</scope>
    <source>
        <strain evidence="6 7">R0</strain>
    </source>
</reference>
<evidence type="ECO:0000256" key="1">
    <source>
        <dbReference type="ARBA" id="ARBA00008683"/>
    </source>
</evidence>
<dbReference type="InterPro" id="IPR002142">
    <property type="entry name" value="Peptidase_S49"/>
</dbReference>
<dbReference type="Gene3D" id="6.20.330.10">
    <property type="match status" value="1"/>
</dbReference>
<dbReference type="InterPro" id="IPR029045">
    <property type="entry name" value="ClpP/crotonase-like_dom_sf"/>
</dbReference>
<keyword evidence="7" id="KW-1185">Reference proteome</keyword>
<dbReference type="InterPro" id="IPR004635">
    <property type="entry name" value="Pept_S49_SppA"/>
</dbReference>
<dbReference type="InterPro" id="IPR047272">
    <property type="entry name" value="S49_SppA_C"/>
</dbReference>
<proteinExistence type="inferred from homology"/>
<comment type="caution">
    <text evidence="6">The sequence shown here is derived from an EMBL/GenBank/DDBJ whole genome shotgun (WGS) entry which is preliminary data.</text>
</comment>
<keyword evidence="4" id="KW-0720">Serine protease</keyword>
<sequence>MQQKNSFYKKLAIIILVFFILGVLVKVSGGFFGESEKQITAKNTILQLELNGVILNGKRFIKNLEKYAEKDKVKAILVNINSPGGSVGPSQEIYTEIKRVRDELKKPVICVCTGIIASGAYYSAMGCDKLVVAPGALVGSIGVIMEFANIEKLYDWAKISRYSITSGKFKDSGAEYRSMREDERELFQTMINEVYGQFKTTVMTERKLKEEVVTEYADGRVFTGATAVKLGFADQEGFFKDAVKLAAETAKLGDDYEVFEVPKKRMSIFDLGGGDKEDDVNTLADYADVLKGKAFGNDIQGAVKFVLRSQYLNQPLLLMPGFWEQ</sequence>
<dbReference type="Gene3D" id="3.90.226.10">
    <property type="entry name" value="2-enoyl-CoA Hydratase, Chain A, domain 1"/>
    <property type="match status" value="1"/>
</dbReference>
<organism evidence="6 7">
    <name type="scientific">Bdellovibrio bacteriovorus</name>
    <dbReference type="NCBI Taxonomy" id="959"/>
    <lineage>
        <taxon>Bacteria</taxon>
        <taxon>Pseudomonadati</taxon>
        <taxon>Bdellovibrionota</taxon>
        <taxon>Bdellovibrionia</taxon>
        <taxon>Bdellovibrionales</taxon>
        <taxon>Pseudobdellovibrionaceae</taxon>
        <taxon>Bdellovibrio</taxon>
    </lineage>
</organism>
<dbReference type="EMBL" id="LUKE01000006">
    <property type="protein sequence ID" value="KYG61545.1"/>
    <property type="molecule type" value="Genomic_DNA"/>
</dbReference>